<protein>
    <submittedName>
        <fullName evidence="1">Uncharacterized protein</fullName>
    </submittedName>
</protein>
<reference evidence="1 2" key="1">
    <citation type="submission" date="2018-10" db="EMBL/GenBank/DDBJ databases">
        <title>A high-quality apple genome assembly.</title>
        <authorList>
            <person name="Hu J."/>
        </authorList>
    </citation>
    <scope>NUCLEOTIDE SEQUENCE [LARGE SCALE GENOMIC DNA]</scope>
    <source>
        <strain evidence="2">cv. HFTH1</strain>
        <tissue evidence="1">Young leaf</tissue>
    </source>
</reference>
<evidence type="ECO:0000313" key="2">
    <source>
        <dbReference type="Proteomes" id="UP000290289"/>
    </source>
</evidence>
<dbReference type="AlphaFoldDB" id="A0A498HCR2"/>
<dbReference type="Proteomes" id="UP000290289">
    <property type="component" value="Chromosome 17"/>
</dbReference>
<dbReference type="EMBL" id="RDQH01000343">
    <property type="protein sequence ID" value="RXH68829.1"/>
    <property type="molecule type" value="Genomic_DNA"/>
</dbReference>
<name>A0A498HCR2_MALDO</name>
<accession>A0A498HCR2</accession>
<evidence type="ECO:0000313" key="1">
    <source>
        <dbReference type="EMBL" id="RXH68829.1"/>
    </source>
</evidence>
<sequence>MNGRPQETAIRGWVLRRRGVCCVHPHHQKRVRPSDGGGEVLVGDGGVVGRELVEGEAERADPDLGSVIDGGEGVEDGAACAVAERGVGEDGHGEEWLDRSVDGWVARWRRRSSGEDEGEGELL</sequence>
<organism evidence="1 2">
    <name type="scientific">Malus domestica</name>
    <name type="common">Apple</name>
    <name type="synonym">Pyrus malus</name>
    <dbReference type="NCBI Taxonomy" id="3750"/>
    <lineage>
        <taxon>Eukaryota</taxon>
        <taxon>Viridiplantae</taxon>
        <taxon>Streptophyta</taxon>
        <taxon>Embryophyta</taxon>
        <taxon>Tracheophyta</taxon>
        <taxon>Spermatophyta</taxon>
        <taxon>Magnoliopsida</taxon>
        <taxon>eudicotyledons</taxon>
        <taxon>Gunneridae</taxon>
        <taxon>Pentapetalae</taxon>
        <taxon>rosids</taxon>
        <taxon>fabids</taxon>
        <taxon>Rosales</taxon>
        <taxon>Rosaceae</taxon>
        <taxon>Amygdaloideae</taxon>
        <taxon>Maleae</taxon>
        <taxon>Malus</taxon>
    </lineage>
</organism>
<comment type="caution">
    <text evidence="1">The sequence shown here is derived from an EMBL/GenBank/DDBJ whole genome shotgun (WGS) entry which is preliminary data.</text>
</comment>
<proteinExistence type="predicted"/>
<gene>
    <name evidence="1" type="ORF">DVH24_031162</name>
</gene>
<keyword evidence="2" id="KW-1185">Reference proteome</keyword>